<dbReference type="OrthoDB" id="277235at2759"/>
<dbReference type="SUPFAM" id="SSF46934">
    <property type="entry name" value="UBA-like"/>
    <property type="match status" value="1"/>
</dbReference>
<evidence type="ECO:0000256" key="2">
    <source>
        <dbReference type="ARBA" id="ARBA00022768"/>
    </source>
</evidence>
<feature type="non-terminal residue" evidence="5">
    <location>
        <position position="1"/>
    </location>
</feature>
<dbReference type="HAMAP" id="MF_00050">
    <property type="entry name" value="EF_Ts"/>
    <property type="match status" value="1"/>
</dbReference>
<dbReference type="InterPro" id="IPR018101">
    <property type="entry name" value="Transl_elong_Ts_CS"/>
</dbReference>
<keyword evidence="2 5" id="KW-0251">Elongation factor</keyword>
<dbReference type="EMBL" id="HACA01024710">
    <property type="protein sequence ID" value="CDW42071.1"/>
    <property type="molecule type" value="Transcribed_RNA"/>
</dbReference>
<dbReference type="Pfam" id="PF00889">
    <property type="entry name" value="EF_TS"/>
    <property type="match status" value="1"/>
</dbReference>
<proteinExistence type="inferred from homology"/>
<organism evidence="5">
    <name type="scientific">Lepeophtheirus salmonis</name>
    <name type="common">Salmon louse</name>
    <name type="synonym">Caligus salmonis</name>
    <dbReference type="NCBI Taxonomy" id="72036"/>
    <lineage>
        <taxon>Eukaryota</taxon>
        <taxon>Metazoa</taxon>
        <taxon>Ecdysozoa</taxon>
        <taxon>Arthropoda</taxon>
        <taxon>Crustacea</taxon>
        <taxon>Multicrustacea</taxon>
        <taxon>Hexanauplia</taxon>
        <taxon>Copepoda</taxon>
        <taxon>Siphonostomatoida</taxon>
        <taxon>Caligidae</taxon>
        <taxon>Lepeophtheirus</taxon>
    </lineage>
</organism>
<dbReference type="SUPFAM" id="SSF54713">
    <property type="entry name" value="Elongation factor Ts (EF-Ts), dimerisation domain"/>
    <property type="match status" value="2"/>
</dbReference>
<keyword evidence="3" id="KW-0648">Protein biosynthesis</keyword>
<dbReference type="Pfam" id="PF25025">
    <property type="entry name" value="EF-Ts_N"/>
    <property type="match status" value="1"/>
</dbReference>
<dbReference type="PANTHER" id="PTHR11741">
    <property type="entry name" value="ELONGATION FACTOR TS"/>
    <property type="match status" value="1"/>
</dbReference>
<feature type="domain" description="Translation elongation factor EFTs/EF1B dimerisation" evidence="4">
    <location>
        <begin position="128"/>
        <end position="293"/>
    </location>
</feature>
<dbReference type="GO" id="GO:0003746">
    <property type="term" value="F:translation elongation factor activity"/>
    <property type="evidence" value="ECO:0007669"/>
    <property type="project" value="UniProtKB-KW"/>
</dbReference>
<dbReference type="Gene3D" id="3.30.479.20">
    <property type="entry name" value="Elongation factor Ts, dimerisation domain"/>
    <property type="match status" value="2"/>
</dbReference>
<dbReference type="InterPro" id="IPR036402">
    <property type="entry name" value="EF-Ts_dimer_sf"/>
</dbReference>
<reference evidence="5" key="1">
    <citation type="submission" date="2014-05" db="EMBL/GenBank/DDBJ databases">
        <authorList>
            <person name="Chronopoulou M."/>
        </authorList>
    </citation>
    <scope>NUCLEOTIDE SEQUENCE</scope>
    <source>
        <tissue evidence="5">Whole organism</tissue>
    </source>
</reference>
<comment type="similarity">
    <text evidence="1">Belongs to the EF-Ts family.</text>
</comment>
<evidence type="ECO:0000256" key="1">
    <source>
        <dbReference type="ARBA" id="ARBA00005532"/>
    </source>
</evidence>
<evidence type="ECO:0000313" key="5">
    <source>
        <dbReference type="EMBL" id="CDW42071.1"/>
    </source>
</evidence>
<dbReference type="InterPro" id="IPR001816">
    <property type="entry name" value="Transl_elong_EFTs/EF1B"/>
</dbReference>
<evidence type="ECO:0000259" key="4">
    <source>
        <dbReference type="Pfam" id="PF00889"/>
    </source>
</evidence>
<protein>
    <submittedName>
        <fullName evidence="5">Elongation factor Ts, mitochondriallike [Nasonia vitripennis]</fullName>
    </submittedName>
</protein>
<accession>A0A0K2UWJ5</accession>
<name>A0A0K2UWJ5_LEPSM</name>
<dbReference type="PANTHER" id="PTHR11741:SF0">
    <property type="entry name" value="ELONGATION FACTOR TS, MITOCHONDRIAL"/>
    <property type="match status" value="1"/>
</dbReference>
<dbReference type="PROSITE" id="PS01127">
    <property type="entry name" value="EF_TS_2"/>
    <property type="match status" value="1"/>
</dbReference>
<evidence type="ECO:0000256" key="3">
    <source>
        <dbReference type="ARBA" id="ARBA00022917"/>
    </source>
</evidence>
<dbReference type="Gene3D" id="1.10.8.10">
    <property type="entry name" value="DNA helicase RuvA subunit, C-terminal domain"/>
    <property type="match status" value="1"/>
</dbReference>
<dbReference type="CDD" id="cd14275">
    <property type="entry name" value="UBA_EF-Ts"/>
    <property type="match status" value="1"/>
</dbReference>
<dbReference type="InterPro" id="IPR014039">
    <property type="entry name" value="Transl_elong_EFTs/EF1B_dimer"/>
</dbReference>
<dbReference type="InterPro" id="IPR009060">
    <property type="entry name" value="UBA-like_sf"/>
</dbReference>
<sequence length="338" mass="37414">TIHTAYSIAADKSNLCFRTSSLTYLHSYPMIKSSISSLINMQIIRRSFFTNSYLLNASKSPLAKLRKKTGYSLSICKKALEQNEQDLGKALEWLKTQAQAEGWSKANKLSGRNTTQGLIGILLKDRHGSMVELNCETDFVARNTKFHHLLNEIAGVALSNATNNLDSGSEDLKVQSLNKDELSQFKSTSEEGKNLADLIALNIGQIGENIVLKRGVLFSVPQGTSLAAVTHPSARIDNEDVMYGRFGTIMAYSKDHNTGVIPEGQTVETMARQLCQHIIGMSPTEIGSLDDEVLEPETHLIHQDFLLDEEKKVSALIAELGISVKNFHRYEVGRDDED</sequence>
<dbReference type="GO" id="GO:0070125">
    <property type="term" value="P:mitochondrial translational elongation"/>
    <property type="evidence" value="ECO:0007669"/>
    <property type="project" value="TreeGrafter"/>
</dbReference>
<dbReference type="GO" id="GO:0005739">
    <property type="term" value="C:mitochondrion"/>
    <property type="evidence" value="ECO:0007669"/>
    <property type="project" value="GOC"/>
</dbReference>
<dbReference type="AlphaFoldDB" id="A0A0K2UWJ5"/>